<dbReference type="InterPro" id="IPR003170">
    <property type="entry name" value="MurB"/>
</dbReference>
<comment type="catalytic activity">
    <reaction evidence="16 17">
        <text>UDP-N-acetyl-alpha-D-muramate + NADP(+) = UDP-N-acetyl-3-O-(1-carboxyvinyl)-alpha-D-glucosamine + NADPH + H(+)</text>
        <dbReference type="Rhea" id="RHEA:12248"/>
        <dbReference type="ChEBI" id="CHEBI:15378"/>
        <dbReference type="ChEBI" id="CHEBI:57783"/>
        <dbReference type="ChEBI" id="CHEBI:58349"/>
        <dbReference type="ChEBI" id="CHEBI:68483"/>
        <dbReference type="ChEBI" id="CHEBI:70757"/>
        <dbReference type="EC" id="1.3.1.98"/>
    </reaction>
</comment>
<evidence type="ECO:0000256" key="9">
    <source>
        <dbReference type="ARBA" id="ARBA00022827"/>
    </source>
</evidence>
<keyword evidence="6 17" id="KW-0963">Cytoplasm</keyword>
<comment type="similarity">
    <text evidence="5 17">Belongs to the MurB family.</text>
</comment>
<dbReference type="InterPro" id="IPR036318">
    <property type="entry name" value="FAD-bd_PCMH-like_sf"/>
</dbReference>
<evidence type="ECO:0000256" key="2">
    <source>
        <dbReference type="ARBA" id="ARBA00003921"/>
    </source>
</evidence>
<feature type="domain" description="FAD-binding PCMH-type" evidence="18">
    <location>
        <begin position="17"/>
        <end position="193"/>
    </location>
</feature>
<evidence type="ECO:0000256" key="6">
    <source>
        <dbReference type="ARBA" id="ARBA00022490"/>
    </source>
</evidence>
<dbReference type="GO" id="GO:0051301">
    <property type="term" value="P:cell division"/>
    <property type="evidence" value="ECO:0007669"/>
    <property type="project" value="UniProtKB-KW"/>
</dbReference>
<dbReference type="InterPro" id="IPR011601">
    <property type="entry name" value="MurB_C"/>
</dbReference>
<evidence type="ECO:0000256" key="17">
    <source>
        <dbReference type="HAMAP-Rule" id="MF_00037"/>
    </source>
</evidence>
<dbReference type="InterPro" id="IPR016166">
    <property type="entry name" value="FAD-bd_PCMH"/>
</dbReference>
<proteinExistence type="inferred from homology"/>
<gene>
    <name evidence="17" type="primary">murB</name>
    <name evidence="19" type="ORF">HJ588_06675</name>
</gene>
<keyword evidence="7 17" id="KW-0132">Cell division</keyword>
<keyword evidence="11 17" id="KW-0133">Cell shape</keyword>
<dbReference type="GO" id="GO:0009252">
    <property type="term" value="P:peptidoglycan biosynthetic process"/>
    <property type="evidence" value="ECO:0007669"/>
    <property type="project" value="UniProtKB-UniRule"/>
</dbReference>
<keyword evidence="13 17" id="KW-0560">Oxidoreductase</keyword>
<keyword evidence="10 17" id="KW-0521">NADP</keyword>
<dbReference type="RefSeq" id="WP_171153277.1">
    <property type="nucleotide sequence ID" value="NZ_JABENB010000001.1"/>
</dbReference>
<dbReference type="GO" id="GO:0005829">
    <property type="term" value="C:cytosol"/>
    <property type="evidence" value="ECO:0007669"/>
    <property type="project" value="TreeGrafter"/>
</dbReference>
<dbReference type="GO" id="GO:0071555">
    <property type="term" value="P:cell wall organization"/>
    <property type="evidence" value="ECO:0007669"/>
    <property type="project" value="UniProtKB-KW"/>
</dbReference>
<dbReference type="SUPFAM" id="SSF56194">
    <property type="entry name" value="Uridine diphospho-N-Acetylenolpyruvylglucosamine reductase, MurB, C-terminal domain"/>
    <property type="match status" value="1"/>
</dbReference>
<evidence type="ECO:0000256" key="14">
    <source>
        <dbReference type="ARBA" id="ARBA00023306"/>
    </source>
</evidence>
<keyword evidence="20" id="KW-1185">Reference proteome</keyword>
<keyword evidence="9 17" id="KW-0274">FAD</keyword>
<keyword evidence="15 17" id="KW-0961">Cell wall biogenesis/degradation</keyword>
<evidence type="ECO:0000256" key="8">
    <source>
        <dbReference type="ARBA" id="ARBA00022630"/>
    </source>
</evidence>
<dbReference type="Gene3D" id="3.30.465.10">
    <property type="match status" value="1"/>
</dbReference>
<dbReference type="Gene3D" id="3.30.43.10">
    <property type="entry name" value="Uridine Diphospho-n-acetylenolpyruvylglucosamine Reductase, domain 2"/>
    <property type="match status" value="1"/>
</dbReference>
<dbReference type="GO" id="GO:0008762">
    <property type="term" value="F:UDP-N-acetylmuramate dehydrogenase activity"/>
    <property type="evidence" value="ECO:0007669"/>
    <property type="project" value="UniProtKB-UniRule"/>
</dbReference>
<feature type="active site" description="Proton donor" evidence="17">
    <location>
        <position position="248"/>
    </location>
</feature>
<dbReference type="Pfam" id="PF01565">
    <property type="entry name" value="FAD_binding_4"/>
    <property type="match status" value="1"/>
</dbReference>
<evidence type="ECO:0000256" key="16">
    <source>
        <dbReference type="ARBA" id="ARBA00048914"/>
    </source>
</evidence>
<comment type="subcellular location">
    <subcellularLocation>
        <location evidence="3 17">Cytoplasm</location>
    </subcellularLocation>
</comment>
<evidence type="ECO:0000256" key="10">
    <source>
        <dbReference type="ARBA" id="ARBA00022857"/>
    </source>
</evidence>
<comment type="pathway">
    <text evidence="4 17">Cell wall biogenesis; peptidoglycan biosynthesis.</text>
</comment>
<organism evidence="19 20">
    <name type="scientific">Flexivirga aerilata</name>
    <dbReference type="NCBI Taxonomy" id="1656889"/>
    <lineage>
        <taxon>Bacteria</taxon>
        <taxon>Bacillati</taxon>
        <taxon>Actinomycetota</taxon>
        <taxon>Actinomycetes</taxon>
        <taxon>Micrococcales</taxon>
        <taxon>Dermacoccaceae</taxon>
        <taxon>Flexivirga</taxon>
    </lineage>
</organism>
<feature type="active site" evidence="17">
    <location>
        <position position="354"/>
    </location>
</feature>
<keyword evidence="14 17" id="KW-0131">Cell cycle</keyword>
<evidence type="ECO:0000256" key="12">
    <source>
        <dbReference type="ARBA" id="ARBA00022984"/>
    </source>
</evidence>
<dbReference type="PANTHER" id="PTHR21071:SF4">
    <property type="entry name" value="UDP-N-ACETYLENOLPYRUVOYLGLUCOSAMINE REDUCTASE"/>
    <property type="match status" value="1"/>
</dbReference>
<dbReference type="AlphaFoldDB" id="A0A849AEN4"/>
<keyword evidence="8 17" id="KW-0285">Flavoprotein</keyword>
<evidence type="ECO:0000256" key="15">
    <source>
        <dbReference type="ARBA" id="ARBA00023316"/>
    </source>
</evidence>
<comment type="caution">
    <text evidence="19">The sequence shown here is derived from an EMBL/GenBank/DDBJ whole genome shotgun (WGS) entry which is preliminary data.</text>
</comment>
<evidence type="ECO:0000313" key="20">
    <source>
        <dbReference type="Proteomes" id="UP000557772"/>
    </source>
</evidence>
<accession>A0A849AEN4</accession>
<evidence type="ECO:0000256" key="7">
    <source>
        <dbReference type="ARBA" id="ARBA00022618"/>
    </source>
</evidence>
<evidence type="ECO:0000259" key="18">
    <source>
        <dbReference type="PROSITE" id="PS51387"/>
    </source>
</evidence>
<name>A0A849AEN4_9MICO</name>
<dbReference type="PANTHER" id="PTHR21071">
    <property type="entry name" value="UDP-N-ACETYLENOLPYRUVOYLGLUCOSAMINE REDUCTASE"/>
    <property type="match status" value="1"/>
</dbReference>
<dbReference type="Pfam" id="PF02873">
    <property type="entry name" value="MurB_C"/>
    <property type="match status" value="1"/>
</dbReference>
<dbReference type="PROSITE" id="PS51387">
    <property type="entry name" value="FAD_PCMH"/>
    <property type="match status" value="1"/>
</dbReference>
<dbReference type="Gene3D" id="3.90.78.10">
    <property type="entry name" value="UDP-N-acetylenolpyruvoylglucosamine reductase, C-terminal domain"/>
    <property type="match status" value="1"/>
</dbReference>
<dbReference type="HAMAP" id="MF_00037">
    <property type="entry name" value="MurB"/>
    <property type="match status" value="1"/>
</dbReference>
<dbReference type="GO" id="GO:0071949">
    <property type="term" value="F:FAD binding"/>
    <property type="evidence" value="ECO:0007669"/>
    <property type="project" value="InterPro"/>
</dbReference>
<evidence type="ECO:0000313" key="19">
    <source>
        <dbReference type="EMBL" id="NNG38955.1"/>
    </source>
</evidence>
<dbReference type="NCBIfam" id="NF010478">
    <property type="entry name" value="PRK13903.1"/>
    <property type="match status" value="1"/>
</dbReference>
<feature type="active site" evidence="17">
    <location>
        <position position="166"/>
    </location>
</feature>
<evidence type="ECO:0000256" key="11">
    <source>
        <dbReference type="ARBA" id="ARBA00022960"/>
    </source>
</evidence>
<comment type="function">
    <text evidence="2 17">Cell wall formation.</text>
</comment>
<evidence type="ECO:0000256" key="4">
    <source>
        <dbReference type="ARBA" id="ARBA00004752"/>
    </source>
</evidence>
<evidence type="ECO:0000256" key="3">
    <source>
        <dbReference type="ARBA" id="ARBA00004496"/>
    </source>
</evidence>
<reference evidence="19 20" key="1">
    <citation type="submission" date="2020-05" db="EMBL/GenBank/DDBJ databases">
        <title>Flexivirga sp. ID2601S isolated from air conditioner.</title>
        <authorList>
            <person name="Kim D.H."/>
        </authorList>
    </citation>
    <scope>NUCLEOTIDE SEQUENCE [LARGE SCALE GENOMIC DNA]</scope>
    <source>
        <strain evidence="19 20">ID2601S</strain>
    </source>
</reference>
<dbReference type="InterPro" id="IPR036635">
    <property type="entry name" value="MurB_C_sf"/>
</dbReference>
<dbReference type="SUPFAM" id="SSF56176">
    <property type="entry name" value="FAD-binding/transporter-associated domain-like"/>
    <property type="match status" value="1"/>
</dbReference>
<dbReference type="InterPro" id="IPR016167">
    <property type="entry name" value="FAD-bd_PCMH_sub1"/>
</dbReference>
<dbReference type="EMBL" id="JABENB010000001">
    <property type="protein sequence ID" value="NNG38955.1"/>
    <property type="molecule type" value="Genomic_DNA"/>
</dbReference>
<evidence type="ECO:0000256" key="5">
    <source>
        <dbReference type="ARBA" id="ARBA00010485"/>
    </source>
</evidence>
<dbReference type="EC" id="1.3.1.98" evidence="17"/>
<dbReference type="InterPro" id="IPR016169">
    <property type="entry name" value="FAD-bd_PCMH_sub2"/>
</dbReference>
<protein>
    <recommendedName>
        <fullName evidence="17">UDP-N-acetylenolpyruvoylglucosamine reductase</fullName>
        <ecNumber evidence="17">1.3.1.98</ecNumber>
    </recommendedName>
    <alternativeName>
        <fullName evidence="17">UDP-N-acetylmuramate dehydrogenase</fullName>
    </alternativeName>
</protein>
<dbReference type="UniPathway" id="UPA00219"/>
<dbReference type="Proteomes" id="UP000557772">
    <property type="component" value="Unassembled WGS sequence"/>
</dbReference>
<evidence type="ECO:0000256" key="13">
    <source>
        <dbReference type="ARBA" id="ARBA00023002"/>
    </source>
</evidence>
<sequence length="362" mass="38283">MREADGVELAPLTTMRVGGPADRLVVAESTDEIVDVVREVDDADEQLLVISGGSNLVIADDGFRGTVLRIANSGIEVESADDCGGVHVRVASGEEWDDFVARCCVEGWSGVEGLSGIPGLAGATPVQNVGAYGQEVAQTIASVRVFDRQEQRVVTFANADCQFAYRHSLFKGTPFRGGGRYVVLDVLFALRPTELSQPVGYEALARGLGVELGARVPLGDARDAVLEQRRRRGMVLDADDHDTWSCGSFFTNPIISGNAFEQLTLAAADRFGADAPPLPGWPTAGTGVKTSAAWLIQHAGFDKGFGMPGPAALSTKHPLAITNRGDAKAADVAALARQVRDGVLEAFGVELVNEPVFVGHEL</sequence>
<dbReference type="GO" id="GO:0008360">
    <property type="term" value="P:regulation of cell shape"/>
    <property type="evidence" value="ECO:0007669"/>
    <property type="project" value="UniProtKB-KW"/>
</dbReference>
<evidence type="ECO:0000256" key="1">
    <source>
        <dbReference type="ARBA" id="ARBA00001974"/>
    </source>
</evidence>
<dbReference type="InterPro" id="IPR006094">
    <property type="entry name" value="Oxid_FAD_bind_N"/>
</dbReference>
<comment type="cofactor">
    <cofactor evidence="1 17">
        <name>FAD</name>
        <dbReference type="ChEBI" id="CHEBI:57692"/>
    </cofactor>
</comment>
<keyword evidence="12 17" id="KW-0573">Peptidoglycan synthesis</keyword>